<sequence>MHKLKERKMKLEKGRVPVQVGLENGPFQRFVIPISYLKNPYFQRLLDRAGEFYGYQTSGLLMIPSSVEDFLHLERCIEKVANKQKRHHCHQLVSALSYYAG</sequence>
<proteinExistence type="inferred from homology"/>
<gene>
    <name evidence="2" type="ORF">FPE_LOCUS478</name>
</gene>
<reference evidence="2" key="1">
    <citation type="submission" date="2023-05" db="EMBL/GenBank/DDBJ databases">
        <authorList>
            <person name="Huff M."/>
        </authorList>
    </citation>
    <scope>NUCLEOTIDE SEQUENCE</scope>
</reference>
<evidence type="ECO:0000313" key="3">
    <source>
        <dbReference type="Proteomes" id="UP000834106"/>
    </source>
</evidence>
<organism evidence="2 3">
    <name type="scientific">Fraxinus pennsylvanica</name>
    <dbReference type="NCBI Taxonomy" id="56036"/>
    <lineage>
        <taxon>Eukaryota</taxon>
        <taxon>Viridiplantae</taxon>
        <taxon>Streptophyta</taxon>
        <taxon>Embryophyta</taxon>
        <taxon>Tracheophyta</taxon>
        <taxon>Spermatophyta</taxon>
        <taxon>Magnoliopsida</taxon>
        <taxon>eudicotyledons</taxon>
        <taxon>Gunneridae</taxon>
        <taxon>Pentapetalae</taxon>
        <taxon>asterids</taxon>
        <taxon>lamiids</taxon>
        <taxon>Lamiales</taxon>
        <taxon>Oleaceae</taxon>
        <taxon>Oleeae</taxon>
        <taxon>Fraxinus</taxon>
    </lineage>
</organism>
<dbReference type="InterPro" id="IPR003676">
    <property type="entry name" value="SAUR_fam"/>
</dbReference>
<comment type="similarity">
    <text evidence="1">Belongs to the ARG7 family.</text>
</comment>
<dbReference type="Pfam" id="PF02519">
    <property type="entry name" value="Auxin_inducible"/>
    <property type="match status" value="1"/>
</dbReference>
<dbReference type="PANTHER" id="PTHR31374">
    <property type="entry name" value="AUXIN-INDUCED PROTEIN-LIKE-RELATED"/>
    <property type="match status" value="1"/>
</dbReference>
<name>A0AAD1YL43_9LAMI</name>
<evidence type="ECO:0000313" key="2">
    <source>
        <dbReference type="EMBL" id="CAI9753047.1"/>
    </source>
</evidence>
<dbReference type="AlphaFoldDB" id="A0AAD1YL43"/>
<evidence type="ECO:0000256" key="1">
    <source>
        <dbReference type="ARBA" id="ARBA00006974"/>
    </source>
</evidence>
<accession>A0AAD1YL43</accession>
<protein>
    <recommendedName>
        <fullName evidence="4">Small auxin up regulated protein</fullName>
    </recommendedName>
</protein>
<dbReference type="EMBL" id="OU503036">
    <property type="protein sequence ID" value="CAI9753047.1"/>
    <property type="molecule type" value="Genomic_DNA"/>
</dbReference>
<dbReference type="PANTHER" id="PTHR31374:SF228">
    <property type="entry name" value="SAUR FAMILY PROTEIN"/>
    <property type="match status" value="1"/>
</dbReference>
<evidence type="ECO:0008006" key="4">
    <source>
        <dbReference type="Google" id="ProtNLM"/>
    </source>
</evidence>
<keyword evidence="3" id="KW-1185">Reference proteome</keyword>
<dbReference type="GO" id="GO:0009733">
    <property type="term" value="P:response to auxin"/>
    <property type="evidence" value="ECO:0007669"/>
    <property type="project" value="InterPro"/>
</dbReference>
<dbReference type="Proteomes" id="UP000834106">
    <property type="component" value="Chromosome 1"/>
</dbReference>